<dbReference type="InterPro" id="IPR010104">
    <property type="entry name" value="TonB_rcpt_bac"/>
</dbReference>
<dbReference type="InterPro" id="IPR037066">
    <property type="entry name" value="Plug_dom_sf"/>
</dbReference>
<comment type="subcellular location">
    <subcellularLocation>
        <location evidence="1 4">Cell outer membrane</location>
    </subcellularLocation>
</comment>
<dbReference type="Gene3D" id="2.170.130.10">
    <property type="entry name" value="TonB-dependent receptor, plug domain"/>
    <property type="match status" value="1"/>
</dbReference>
<dbReference type="Pfam" id="PF00593">
    <property type="entry name" value="TonB_dep_Rec_b-barrel"/>
    <property type="match status" value="1"/>
</dbReference>
<comment type="similarity">
    <text evidence="4">Belongs to the TonB-dependent receptor family.</text>
</comment>
<organism evidence="8 9">
    <name type="scientific">Catenovulum sediminis</name>
    <dbReference type="NCBI Taxonomy" id="1740262"/>
    <lineage>
        <taxon>Bacteria</taxon>
        <taxon>Pseudomonadati</taxon>
        <taxon>Pseudomonadota</taxon>
        <taxon>Gammaproteobacteria</taxon>
        <taxon>Alteromonadales</taxon>
        <taxon>Alteromonadaceae</taxon>
        <taxon>Catenovulum</taxon>
    </lineage>
</organism>
<reference evidence="8 9" key="1">
    <citation type="submission" date="2024-06" db="EMBL/GenBank/DDBJ databases">
        <authorList>
            <person name="Chen R.Y."/>
        </authorList>
    </citation>
    <scope>NUCLEOTIDE SEQUENCE [LARGE SCALE GENOMIC DNA]</scope>
    <source>
        <strain evidence="8 9">D2</strain>
    </source>
</reference>
<feature type="signal peptide" evidence="5">
    <location>
        <begin position="1"/>
        <end position="29"/>
    </location>
</feature>
<evidence type="ECO:0000259" key="6">
    <source>
        <dbReference type="Pfam" id="PF00593"/>
    </source>
</evidence>
<evidence type="ECO:0000256" key="5">
    <source>
        <dbReference type="SAM" id="SignalP"/>
    </source>
</evidence>
<dbReference type="Pfam" id="PF07715">
    <property type="entry name" value="Plug"/>
    <property type="match status" value="1"/>
</dbReference>
<dbReference type="EMBL" id="JBELOE010000067">
    <property type="protein sequence ID" value="MER2490762.1"/>
    <property type="molecule type" value="Genomic_DNA"/>
</dbReference>
<proteinExistence type="inferred from homology"/>
<keyword evidence="9" id="KW-1185">Reference proteome</keyword>
<name>A0ABV1RDI0_9ALTE</name>
<sequence>MKLNFKLNAISSGLIAALIGLPAISAEQAENNNNEKDTETTEVIEITGFRGSLIKSINTKRNSAGVVDSIHAEDVGKSTDQNIADALSRITGVTVQEEDGEGTRIGIRGTNANLNQISLNGVALTSGGSGDVGGASSEQSVDLSTFSSDILSSIEVQKTAAADQDEGSLGANVVLRTVRPLSLGRDRRALSVEGRYNEYNDELDERVSLSLSDKFLDETFGVIFTATSDTRSTRQDEYDVNWSTRQLGDRGVTVKADAVTDAATGLIYSDISDSDDITADTDLRPLTHNFGYYRLNMNTRERKTATLGLQFLPTEDTEVMLDLNYSNQVVHIDNNNLQVQQRANDNNNNDDDPQAQWHTIDGNILTKNLERHGRSKITRQVGGRETENKVASLNITHYITDNLKAEAMFGYSNTDSFTLPTAFVLLDTRAGTYEDTPLPDELAENVPDNTVALQPTGFDCTQGPVCNFVMSDGYFDHFITSERDIRGSSNGHGNIRDPELFNLATTRLMSDDSTDTNKSVFLDFEWTLDTDYIRSVEFGGKWAEREKFLTSESKIISLGSGLNEEFDEELEIDAEFDINYEDLLTNKSFPVDNFMEGIITDPATYNNFKNGWGVVDPMLVFELMQSGEVVPLSELRFRRNPGASRDITQTNTAFYTKLNFELEEGRLTGNIGLRYVNTKDTSRAFQSINFNAGTNAIDLHQIVGEQKLADSTLPICGYLYNENLHADAVSPDGIEQYGSLPPAGSCSDPYLFYEMDNGLDENGEEIPDLTIQDITIVQNGERFVDPALLAADNERYKLQVMYGNDGYNILRNEPITSRAVGNGVNFRIWSDRSTNPDTLQPGGFVDRQASSRFFRASAQNESHVLLPSLTLNYAISRDLIGRLGLSKTMARPRFDDMRPSGTIREDIFSSVSTGDVFNPYLKPLESRNLDLSLEWYFNDTGILSGALFYKNMTGFVQNIREDFYIKDIRNERLEYETDDNGEIILTSANIPGVNSIESILIDTDTGAVPGDEFNCMPVRNPVNNMDSNPVDVNCATYNIGRVVNGNGSVTKGLEFSYSQNYDFLPGLLSGLGLNLNYTYAHSENDPIVDASDGQVFAAYPQPFTPKHSANMTVFWEKDGLMLRLANRYNSEQLVEEAAFNGFGATWLDTTNRLDFSSSYRINRHVTLTFQATNLTDDDRTVFMTSRRYNDINGNLWDEGNFLETPVAKNKIVSVSKSGRTFRFGVRASF</sequence>
<evidence type="ECO:0000313" key="8">
    <source>
        <dbReference type="EMBL" id="MER2490762.1"/>
    </source>
</evidence>
<dbReference type="PANTHER" id="PTHR40980:SF3">
    <property type="entry name" value="TONB-DEPENDENT RECEPTOR-LIKE BETA-BARREL DOMAIN-CONTAINING PROTEIN"/>
    <property type="match status" value="1"/>
</dbReference>
<protein>
    <submittedName>
        <fullName evidence="8">TonB-dependent receptor</fullName>
    </submittedName>
</protein>
<dbReference type="PANTHER" id="PTHR40980">
    <property type="entry name" value="PLUG DOMAIN-CONTAINING PROTEIN"/>
    <property type="match status" value="1"/>
</dbReference>
<dbReference type="Proteomes" id="UP001467690">
    <property type="component" value="Unassembled WGS sequence"/>
</dbReference>
<dbReference type="NCBIfam" id="TIGR01782">
    <property type="entry name" value="TonB-Xanth-Caul"/>
    <property type="match status" value="1"/>
</dbReference>
<feature type="chain" id="PRO_5045492974" evidence="5">
    <location>
        <begin position="30"/>
        <end position="1229"/>
    </location>
</feature>
<evidence type="ECO:0000256" key="4">
    <source>
        <dbReference type="RuleBase" id="RU003357"/>
    </source>
</evidence>
<evidence type="ECO:0000256" key="2">
    <source>
        <dbReference type="ARBA" id="ARBA00023136"/>
    </source>
</evidence>
<keyword evidence="4" id="KW-0798">TonB box</keyword>
<dbReference type="SUPFAM" id="SSF56935">
    <property type="entry name" value="Porins"/>
    <property type="match status" value="1"/>
</dbReference>
<dbReference type="Gene3D" id="2.40.170.20">
    <property type="entry name" value="TonB-dependent receptor, beta-barrel domain"/>
    <property type="match status" value="1"/>
</dbReference>
<evidence type="ECO:0000259" key="7">
    <source>
        <dbReference type="Pfam" id="PF07715"/>
    </source>
</evidence>
<evidence type="ECO:0000256" key="1">
    <source>
        <dbReference type="ARBA" id="ARBA00004442"/>
    </source>
</evidence>
<keyword evidence="5" id="KW-0732">Signal</keyword>
<dbReference type="InterPro" id="IPR012910">
    <property type="entry name" value="Plug_dom"/>
</dbReference>
<gene>
    <name evidence="8" type="ORF">ABS311_02555</name>
</gene>
<accession>A0ABV1RDI0</accession>
<evidence type="ECO:0000256" key="3">
    <source>
        <dbReference type="ARBA" id="ARBA00023237"/>
    </source>
</evidence>
<keyword evidence="3" id="KW-0998">Cell outer membrane</keyword>
<dbReference type="InterPro" id="IPR000531">
    <property type="entry name" value="Beta-barrel_TonB"/>
</dbReference>
<dbReference type="RefSeq" id="WP_350400549.1">
    <property type="nucleotide sequence ID" value="NZ_JBELOE010000067.1"/>
</dbReference>
<dbReference type="InterPro" id="IPR036942">
    <property type="entry name" value="Beta-barrel_TonB_sf"/>
</dbReference>
<comment type="caution">
    <text evidence="8">The sequence shown here is derived from an EMBL/GenBank/DDBJ whole genome shotgun (WGS) entry which is preliminary data.</text>
</comment>
<keyword evidence="2 4" id="KW-0472">Membrane</keyword>
<feature type="domain" description="TonB-dependent receptor plug" evidence="7">
    <location>
        <begin position="60"/>
        <end position="170"/>
    </location>
</feature>
<feature type="domain" description="TonB-dependent receptor-like beta-barrel" evidence="6">
    <location>
        <begin position="848"/>
        <end position="1174"/>
    </location>
</feature>
<evidence type="ECO:0000313" key="9">
    <source>
        <dbReference type="Proteomes" id="UP001467690"/>
    </source>
</evidence>
<keyword evidence="8" id="KW-0675">Receptor</keyword>